<dbReference type="GO" id="GO:0016020">
    <property type="term" value="C:membrane"/>
    <property type="evidence" value="ECO:0007669"/>
    <property type="project" value="InterPro"/>
</dbReference>
<dbReference type="PANTHER" id="PTHR12137">
    <property type="entry name" value="CARBOHYDRATE SULFOTRANSFERASE"/>
    <property type="match status" value="1"/>
</dbReference>
<evidence type="ECO:0000256" key="1">
    <source>
        <dbReference type="ARBA" id="ARBA00004323"/>
    </source>
</evidence>
<keyword evidence="2" id="KW-0808">Transferase</keyword>
<keyword evidence="4" id="KW-1133">Transmembrane helix</keyword>
<evidence type="ECO:0000256" key="6">
    <source>
        <dbReference type="ARBA" id="ARBA00023136"/>
    </source>
</evidence>
<dbReference type="EMBL" id="JAEKJA010000007">
    <property type="protein sequence ID" value="MBJ3776060.1"/>
    <property type="molecule type" value="Genomic_DNA"/>
</dbReference>
<comment type="caution">
    <text evidence="8">The sequence shown here is derived from an EMBL/GenBank/DDBJ whole genome shotgun (WGS) entry which is preliminary data.</text>
</comment>
<sequence>MENLFFTESRSATNEVDFTKAFIDANPDVFPTRPTARRYFSLVQFPVSRRWRYQLNGKTGNTLTLHLLFRIEFGSDFTTAYKEHSNQHPEFAIFQLRQSGLLACASELRSEGPNAFLQFPGVSIATVRNPFTRTVSSFLYFCNSHRVGDARLLKERIRFNVVTGFNWGKDIDTVRGYEMFLEYVHYMRENYAPHELDAHWLPQTEHIQPEIYRPDVIGRVEDMPKFVADVCEALEVSEKIDTRRFKRNKMKVRKVPDFYQSPKAVELVRTIYAKDFETFGYDDTVPARKGWAG</sequence>
<dbReference type="Pfam" id="PF03567">
    <property type="entry name" value="Sulfotransfer_2"/>
    <property type="match status" value="1"/>
</dbReference>
<dbReference type="AlphaFoldDB" id="A0A934INX8"/>
<dbReference type="RefSeq" id="WP_198881945.1">
    <property type="nucleotide sequence ID" value="NZ_JAEKJA010000007.1"/>
</dbReference>
<keyword evidence="3" id="KW-0812">Transmembrane</keyword>
<dbReference type="PANTHER" id="PTHR12137:SF54">
    <property type="entry name" value="CARBOHYDRATE SULFOTRANSFERASE"/>
    <property type="match status" value="1"/>
</dbReference>
<evidence type="ECO:0000256" key="2">
    <source>
        <dbReference type="ARBA" id="ARBA00022679"/>
    </source>
</evidence>
<evidence type="ECO:0000256" key="3">
    <source>
        <dbReference type="ARBA" id="ARBA00022692"/>
    </source>
</evidence>
<keyword evidence="5" id="KW-0333">Golgi apparatus</keyword>
<dbReference type="InterPro" id="IPR005331">
    <property type="entry name" value="Sulfotransferase"/>
</dbReference>
<evidence type="ECO:0000256" key="5">
    <source>
        <dbReference type="ARBA" id="ARBA00023034"/>
    </source>
</evidence>
<dbReference type="InterPro" id="IPR027417">
    <property type="entry name" value="P-loop_NTPase"/>
</dbReference>
<accession>A0A934INX8</accession>
<protein>
    <submittedName>
        <fullName evidence="8">Sulfotransferase family 2 domain-containing protein</fullName>
    </submittedName>
</protein>
<dbReference type="GO" id="GO:0008146">
    <property type="term" value="F:sulfotransferase activity"/>
    <property type="evidence" value="ECO:0007669"/>
    <property type="project" value="InterPro"/>
</dbReference>
<evidence type="ECO:0000313" key="9">
    <source>
        <dbReference type="Proteomes" id="UP000609531"/>
    </source>
</evidence>
<keyword evidence="6" id="KW-0472">Membrane</keyword>
<comment type="subcellular location">
    <subcellularLocation>
        <location evidence="1">Golgi apparatus membrane</location>
        <topology evidence="1">Single-pass type II membrane protein</topology>
    </subcellularLocation>
</comment>
<gene>
    <name evidence="8" type="ORF">JCR33_10205</name>
</gene>
<dbReference type="SUPFAM" id="SSF52540">
    <property type="entry name" value="P-loop containing nucleoside triphosphate hydrolases"/>
    <property type="match status" value="1"/>
</dbReference>
<keyword evidence="9" id="KW-1185">Reference proteome</keyword>
<evidence type="ECO:0000256" key="4">
    <source>
        <dbReference type="ARBA" id="ARBA00022989"/>
    </source>
</evidence>
<dbReference type="GO" id="GO:0016051">
    <property type="term" value="P:carbohydrate biosynthetic process"/>
    <property type="evidence" value="ECO:0007669"/>
    <property type="project" value="InterPro"/>
</dbReference>
<keyword evidence="7" id="KW-0325">Glycoprotein</keyword>
<proteinExistence type="predicted"/>
<dbReference type="InterPro" id="IPR018011">
    <property type="entry name" value="Carb_sulfotrans_8-10"/>
</dbReference>
<dbReference type="Proteomes" id="UP000609531">
    <property type="component" value="Unassembled WGS sequence"/>
</dbReference>
<evidence type="ECO:0000313" key="8">
    <source>
        <dbReference type="EMBL" id="MBJ3776060.1"/>
    </source>
</evidence>
<name>A0A934INX8_9HYPH</name>
<organism evidence="8 9">
    <name type="scientific">Acuticoccus mangrovi</name>
    <dbReference type="NCBI Taxonomy" id="2796142"/>
    <lineage>
        <taxon>Bacteria</taxon>
        <taxon>Pseudomonadati</taxon>
        <taxon>Pseudomonadota</taxon>
        <taxon>Alphaproteobacteria</taxon>
        <taxon>Hyphomicrobiales</taxon>
        <taxon>Amorphaceae</taxon>
        <taxon>Acuticoccus</taxon>
    </lineage>
</organism>
<evidence type="ECO:0000256" key="7">
    <source>
        <dbReference type="ARBA" id="ARBA00023180"/>
    </source>
</evidence>
<reference evidence="8" key="1">
    <citation type="submission" date="2020-12" db="EMBL/GenBank/DDBJ databases">
        <title>Bacterial taxonomy.</title>
        <authorList>
            <person name="Pan X."/>
        </authorList>
    </citation>
    <scope>NUCLEOTIDE SEQUENCE</scope>
    <source>
        <strain evidence="8">B2012</strain>
    </source>
</reference>